<dbReference type="OrthoDB" id="9775482at2"/>
<gene>
    <name evidence="1" type="ORF">EubceDRAFT1_2069</name>
</gene>
<keyword evidence="2" id="KW-1185">Reference proteome</keyword>
<protein>
    <recommendedName>
        <fullName evidence="3">Rpn family recombination-promoting nuclease/putative transposase</fullName>
    </recommendedName>
</protein>
<dbReference type="STRING" id="633697.EubceDRAFT1_2069"/>
<accession>I5AVK9</accession>
<reference evidence="1 2" key="2">
    <citation type="submission" date="2012-02" db="EMBL/GenBank/DDBJ databases">
        <title>Improved High-Quality Draft sequence of Eubacterium cellulosolvens 6.</title>
        <authorList>
            <consortium name="US DOE Joint Genome Institute"/>
            <person name="Lucas S."/>
            <person name="Han J."/>
            <person name="Lapidus A."/>
            <person name="Cheng J.-F."/>
            <person name="Goodwin L."/>
            <person name="Pitluck S."/>
            <person name="Peters L."/>
            <person name="Mikhailova N."/>
            <person name="Gu W."/>
            <person name="Detter J.C."/>
            <person name="Han C."/>
            <person name="Tapia R."/>
            <person name="Land M."/>
            <person name="Hauser L."/>
            <person name="Kyrpides N."/>
            <person name="Ivanova N."/>
            <person name="Pagani I."/>
            <person name="Johnson E."/>
            <person name="Mukhopadhyay B."/>
            <person name="Anderson I."/>
            <person name="Woyke T."/>
        </authorList>
    </citation>
    <scope>NUCLEOTIDE SEQUENCE [LARGE SCALE GENOMIC DNA]</scope>
    <source>
        <strain evidence="1 2">6</strain>
    </source>
</reference>
<reference evidence="1 2" key="1">
    <citation type="submission" date="2010-08" db="EMBL/GenBank/DDBJ databases">
        <authorList>
            <consortium name="US DOE Joint Genome Institute (JGI-PGF)"/>
            <person name="Lucas S."/>
            <person name="Copeland A."/>
            <person name="Lapidus A."/>
            <person name="Cheng J.-F."/>
            <person name="Bruce D."/>
            <person name="Goodwin L."/>
            <person name="Pitluck S."/>
            <person name="Land M.L."/>
            <person name="Hauser L."/>
            <person name="Chang Y.-J."/>
            <person name="Anderson I.J."/>
            <person name="Johnson E."/>
            <person name="Mulhopadhyay B."/>
            <person name="Kyrpides N."/>
            <person name="Woyke T.J."/>
        </authorList>
    </citation>
    <scope>NUCLEOTIDE SEQUENCE [LARGE SCALE GENOMIC DNA]</scope>
    <source>
        <strain evidence="1 2">6</strain>
    </source>
</reference>
<dbReference type="eggNOG" id="COG5464">
    <property type="taxonomic scope" value="Bacteria"/>
</dbReference>
<organism evidence="1 2">
    <name type="scientific">Eubacterium cellulosolvens (strain ATCC 43171 / JCM 9499 / 6)</name>
    <name type="common">Cillobacterium cellulosolvens</name>
    <dbReference type="NCBI Taxonomy" id="633697"/>
    <lineage>
        <taxon>Bacteria</taxon>
        <taxon>Bacillati</taxon>
        <taxon>Bacillota</taxon>
        <taxon>Clostridia</taxon>
        <taxon>Eubacteriales</taxon>
        <taxon>Eubacteriaceae</taxon>
        <taxon>Eubacterium</taxon>
    </lineage>
</organism>
<proteinExistence type="predicted"/>
<dbReference type="HOGENOM" id="CLU_071023_2_0_9"/>
<dbReference type="Proteomes" id="UP000005753">
    <property type="component" value="Chromosome"/>
</dbReference>
<dbReference type="NCBIfam" id="TIGR01784">
    <property type="entry name" value="T_den_put_tspse"/>
    <property type="match status" value="1"/>
</dbReference>
<name>I5AVK9_EUBC6</name>
<sequence length="278" mass="31937">MKIKDYQDLTFTDDFMFCKVLSDNPDLAKKLAEIITDRKIKSIDFPKDQYVLRGSYEGKGVCFDVYFADDTNTKYDLEMQTTRQSNLPRRSRYYQSLIDQSTLEHGADYSKLPNSYVIFICMRDPFESGLAKYSFENICKENGNPLNDGAYKIFINAKSPKADTPLLQELVEYLKSGKVSGGISEEIDAAVSLAKRDRKGAQMFYTLEDKIRETSEEARMEGHMEGRMEGRIETTIKMGLRHNLTPEQIVQDLVEDCDLDPDVALKAIEEYQKQNNEQ</sequence>
<evidence type="ECO:0000313" key="2">
    <source>
        <dbReference type="Proteomes" id="UP000005753"/>
    </source>
</evidence>
<dbReference type="Pfam" id="PF12784">
    <property type="entry name" value="PDDEXK_2"/>
    <property type="match status" value="1"/>
</dbReference>
<dbReference type="AlphaFoldDB" id="I5AVK9"/>
<evidence type="ECO:0008006" key="3">
    <source>
        <dbReference type="Google" id="ProtNLM"/>
    </source>
</evidence>
<dbReference type="PANTHER" id="PTHR41317:SF1">
    <property type="entry name" value="PD-(D_E)XK NUCLEASE FAMILY TRANSPOSASE"/>
    <property type="match status" value="1"/>
</dbReference>
<dbReference type="PANTHER" id="PTHR41317">
    <property type="entry name" value="PD-(D_E)XK NUCLEASE FAMILY TRANSPOSASE"/>
    <property type="match status" value="1"/>
</dbReference>
<dbReference type="EMBL" id="CM001487">
    <property type="protein sequence ID" value="EIM57832.1"/>
    <property type="molecule type" value="Genomic_DNA"/>
</dbReference>
<dbReference type="InterPro" id="IPR010106">
    <property type="entry name" value="RpnA"/>
</dbReference>
<evidence type="ECO:0000313" key="1">
    <source>
        <dbReference type="EMBL" id="EIM57832.1"/>
    </source>
</evidence>